<protein>
    <recommendedName>
        <fullName evidence="4">Transposase</fullName>
    </recommendedName>
</protein>
<feature type="region of interest" description="Disordered" evidence="1">
    <location>
        <begin position="35"/>
        <end position="56"/>
    </location>
</feature>
<feature type="non-terminal residue" evidence="2">
    <location>
        <position position="1"/>
    </location>
</feature>
<evidence type="ECO:0000313" key="3">
    <source>
        <dbReference type="Proteomes" id="UP001526446"/>
    </source>
</evidence>
<organism evidence="2 3">
    <name type="scientific">Acetobacter farinalis</name>
    <dbReference type="NCBI Taxonomy" id="1260984"/>
    <lineage>
        <taxon>Bacteria</taxon>
        <taxon>Pseudomonadati</taxon>
        <taxon>Pseudomonadota</taxon>
        <taxon>Alphaproteobacteria</taxon>
        <taxon>Acetobacterales</taxon>
        <taxon>Acetobacteraceae</taxon>
        <taxon>Acetobacter</taxon>
    </lineage>
</organism>
<evidence type="ECO:0000256" key="1">
    <source>
        <dbReference type="SAM" id="MobiDB-lite"/>
    </source>
</evidence>
<keyword evidence="3" id="KW-1185">Reference proteome</keyword>
<dbReference type="RefSeq" id="WP_265794612.1">
    <property type="nucleotide sequence ID" value="NZ_JAPIUX010000040.1"/>
</dbReference>
<dbReference type="EMBL" id="JAPIUX010000040">
    <property type="protein sequence ID" value="MCX2562288.1"/>
    <property type="molecule type" value="Genomic_DNA"/>
</dbReference>
<proteinExistence type="predicted"/>
<sequence>GGQPLICSKRRSKALQKTVNQIAKTQKLLAKHINQRFFDPSTSKQKQTPSRKGRGLSLKAYCLKSQPVMARSSTVSPAVT</sequence>
<evidence type="ECO:0008006" key="4">
    <source>
        <dbReference type="Google" id="ProtNLM"/>
    </source>
</evidence>
<dbReference type="Proteomes" id="UP001526446">
    <property type="component" value="Unassembled WGS sequence"/>
</dbReference>
<gene>
    <name evidence="2" type="ORF">OQ252_12915</name>
</gene>
<evidence type="ECO:0000313" key="2">
    <source>
        <dbReference type="EMBL" id="MCX2562288.1"/>
    </source>
</evidence>
<comment type="caution">
    <text evidence="2">The sequence shown here is derived from an EMBL/GenBank/DDBJ whole genome shotgun (WGS) entry which is preliminary data.</text>
</comment>
<reference evidence="2 3" key="1">
    <citation type="submission" date="2022-11" db="EMBL/GenBank/DDBJ databases">
        <title>Genome sequencing of Acetobacter type strain.</title>
        <authorList>
            <person name="Heo J."/>
            <person name="Lee D."/>
            <person name="Han B.-H."/>
            <person name="Hong S.-B."/>
            <person name="Kwon S.-W."/>
        </authorList>
    </citation>
    <scope>NUCLEOTIDE SEQUENCE [LARGE SCALE GENOMIC DNA]</scope>
    <source>
        <strain evidence="2 3">KACC 21251</strain>
    </source>
</reference>
<name>A0ABT3QAH5_9PROT</name>
<accession>A0ABT3QAH5</accession>